<dbReference type="Proteomes" id="UP000807353">
    <property type="component" value="Unassembled WGS sequence"/>
</dbReference>
<comment type="similarity">
    <text evidence="2">Belongs to the NAD(P)-dependent epimerase/dehydratase family. Dihydroflavonol-4-reductase subfamily.</text>
</comment>
<dbReference type="SUPFAM" id="SSF51735">
    <property type="entry name" value="NAD(P)-binding Rossmann-fold domains"/>
    <property type="match status" value="1"/>
</dbReference>
<proteinExistence type="inferred from homology"/>
<sequence>MSGKLILVTGVTGFIAGHVANKFVEAGYRVRGTARGAKAKALTAAVNHPSYEFVQVDDLIKDDLTEALKGVYGVAHVASPLPGKTSDVDDALDSAIEATLNVMRQTEKAGIEKMVLTGTFGSVCDPTLIPAFGGLTFTESDWGEVTREQALAKKDDAYYVYFASKIIAERAMWKFAEEHPKLDIACVLPGFVYGPFAEHIPTPTKAQLGTNSYILGLIKGGTPPQPPPCVVDARDVGRGHVLAFELPRKPVGEKRYFLNGGLLSWQEATKVIAKSHPDIKTTPQPDLPGPPSGLDMSKTQRDLKFGEFISPETTIIETVNALLAAEKTWN</sequence>
<dbReference type="InterPro" id="IPR050425">
    <property type="entry name" value="NAD(P)_dehydrat-like"/>
</dbReference>
<dbReference type="GO" id="GO:0016616">
    <property type="term" value="F:oxidoreductase activity, acting on the CH-OH group of donors, NAD or NADP as acceptor"/>
    <property type="evidence" value="ECO:0007669"/>
    <property type="project" value="TreeGrafter"/>
</dbReference>
<dbReference type="PANTHER" id="PTHR10366:SF564">
    <property type="entry name" value="STEROL-4-ALPHA-CARBOXYLATE 3-DEHYDROGENASE, DECARBOXYLATING"/>
    <property type="match status" value="1"/>
</dbReference>
<dbReference type="InterPro" id="IPR001509">
    <property type="entry name" value="Epimerase_deHydtase"/>
</dbReference>
<organism evidence="4 5">
    <name type="scientific">Collybia nuda</name>
    <dbReference type="NCBI Taxonomy" id="64659"/>
    <lineage>
        <taxon>Eukaryota</taxon>
        <taxon>Fungi</taxon>
        <taxon>Dikarya</taxon>
        <taxon>Basidiomycota</taxon>
        <taxon>Agaricomycotina</taxon>
        <taxon>Agaricomycetes</taxon>
        <taxon>Agaricomycetidae</taxon>
        <taxon>Agaricales</taxon>
        <taxon>Tricholomatineae</taxon>
        <taxon>Clitocybaceae</taxon>
        <taxon>Collybia</taxon>
    </lineage>
</organism>
<gene>
    <name evidence="4" type="ORF">BDZ94DRAFT_1217542</name>
</gene>
<dbReference type="AlphaFoldDB" id="A0A9P6CKG2"/>
<keyword evidence="1" id="KW-0560">Oxidoreductase</keyword>
<keyword evidence="5" id="KW-1185">Reference proteome</keyword>
<dbReference type="EMBL" id="MU150259">
    <property type="protein sequence ID" value="KAF9463748.1"/>
    <property type="molecule type" value="Genomic_DNA"/>
</dbReference>
<dbReference type="PANTHER" id="PTHR10366">
    <property type="entry name" value="NAD DEPENDENT EPIMERASE/DEHYDRATASE"/>
    <property type="match status" value="1"/>
</dbReference>
<dbReference type="Gene3D" id="3.40.50.720">
    <property type="entry name" value="NAD(P)-binding Rossmann-like Domain"/>
    <property type="match status" value="1"/>
</dbReference>
<feature type="domain" description="NAD-dependent epimerase/dehydratase" evidence="3">
    <location>
        <begin position="6"/>
        <end position="200"/>
    </location>
</feature>
<evidence type="ECO:0000313" key="4">
    <source>
        <dbReference type="EMBL" id="KAF9463748.1"/>
    </source>
</evidence>
<accession>A0A9P6CKG2</accession>
<dbReference type="InterPro" id="IPR036291">
    <property type="entry name" value="NAD(P)-bd_dom_sf"/>
</dbReference>
<dbReference type="OrthoDB" id="2735536at2759"/>
<name>A0A9P6CKG2_9AGAR</name>
<evidence type="ECO:0000313" key="5">
    <source>
        <dbReference type="Proteomes" id="UP000807353"/>
    </source>
</evidence>
<protein>
    <recommendedName>
        <fullName evidence="3">NAD-dependent epimerase/dehydratase domain-containing protein</fullName>
    </recommendedName>
</protein>
<dbReference type="Pfam" id="PF01370">
    <property type="entry name" value="Epimerase"/>
    <property type="match status" value="1"/>
</dbReference>
<evidence type="ECO:0000256" key="1">
    <source>
        <dbReference type="ARBA" id="ARBA00023002"/>
    </source>
</evidence>
<evidence type="ECO:0000256" key="2">
    <source>
        <dbReference type="ARBA" id="ARBA00023445"/>
    </source>
</evidence>
<evidence type="ECO:0000259" key="3">
    <source>
        <dbReference type="Pfam" id="PF01370"/>
    </source>
</evidence>
<reference evidence="4" key="1">
    <citation type="submission" date="2020-11" db="EMBL/GenBank/DDBJ databases">
        <authorList>
            <consortium name="DOE Joint Genome Institute"/>
            <person name="Ahrendt S."/>
            <person name="Riley R."/>
            <person name="Andreopoulos W."/>
            <person name="Labutti K."/>
            <person name="Pangilinan J."/>
            <person name="Ruiz-Duenas F.J."/>
            <person name="Barrasa J.M."/>
            <person name="Sanchez-Garcia M."/>
            <person name="Camarero S."/>
            <person name="Miyauchi S."/>
            <person name="Serrano A."/>
            <person name="Linde D."/>
            <person name="Babiker R."/>
            <person name="Drula E."/>
            <person name="Ayuso-Fernandez I."/>
            <person name="Pacheco R."/>
            <person name="Padilla G."/>
            <person name="Ferreira P."/>
            <person name="Barriuso J."/>
            <person name="Kellner H."/>
            <person name="Castanera R."/>
            <person name="Alfaro M."/>
            <person name="Ramirez L."/>
            <person name="Pisabarro A.G."/>
            <person name="Kuo A."/>
            <person name="Tritt A."/>
            <person name="Lipzen A."/>
            <person name="He G."/>
            <person name="Yan M."/>
            <person name="Ng V."/>
            <person name="Cullen D."/>
            <person name="Martin F."/>
            <person name="Rosso M.-N."/>
            <person name="Henrissat B."/>
            <person name="Hibbett D."/>
            <person name="Martinez A.T."/>
            <person name="Grigoriev I.V."/>
        </authorList>
    </citation>
    <scope>NUCLEOTIDE SEQUENCE</scope>
    <source>
        <strain evidence="4">CBS 247.69</strain>
    </source>
</reference>
<comment type="caution">
    <text evidence="4">The sequence shown here is derived from an EMBL/GenBank/DDBJ whole genome shotgun (WGS) entry which is preliminary data.</text>
</comment>